<evidence type="ECO:0000256" key="3">
    <source>
        <dbReference type="ARBA" id="ARBA00023002"/>
    </source>
</evidence>
<dbReference type="InterPro" id="IPR016162">
    <property type="entry name" value="Ald_DH_N"/>
</dbReference>
<gene>
    <name evidence="5" type="ORF">R3P38DRAFT_3261708</name>
</gene>
<dbReference type="CDD" id="cd07105">
    <property type="entry name" value="ALDH_SaliADH"/>
    <property type="match status" value="1"/>
</dbReference>
<comment type="similarity">
    <text evidence="1">Belongs to the aldehyde dehydrogenase family.</text>
</comment>
<protein>
    <submittedName>
        <fullName evidence="5">Salicylaldehyde dehydrogenase protein</fullName>
    </submittedName>
</protein>
<dbReference type="AlphaFoldDB" id="A0AAW0CLC1"/>
<dbReference type="InterPro" id="IPR015590">
    <property type="entry name" value="Aldehyde_DH_dom"/>
</dbReference>
<organism evidence="5 6">
    <name type="scientific">Favolaschia claudopus</name>
    <dbReference type="NCBI Taxonomy" id="2862362"/>
    <lineage>
        <taxon>Eukaryota</taxon>
        <taxon>Fungi</taxon>
        <taxon>Dikarya</taxon>
        <taxon>Basidiomycota</taxon>
        <taxon>Agaricomycotina</taxon>
        <taxon>Agaricomycetes</taxon>
        <taxon>Agaricomycetidae</taxon>
        <taxon>Agaricales</taxon>
        <taxon>Marasmiineae</taxon>
        <taxon>Mycenaceae</taxon>
        <taxon>Favolaschia</taxon>
    </lineage>
</organism>
<dbReference type="Pfam" id="PF00171">
    <property type="entry name" value="Aldedh"/>
    <property type="match status" value="1"/>
</dbReference>
<dbReference type="SUPFAM" id="SSF53720">
    <property type="entry name" value="ALDH-like"/>
    <property type="match status" value="1"/>
</dbReference>
<keyword evidence="3" id="KW-0560">Oxidoreductase</keyword>
<comment type="caution">
    <text evidence="5">The sequence shown here is derived from an EMBL/GenBank/DDBJ whole genome shotgun (WGS) entry which is preliminary data.</text>
</comment>
<keyword evidence="6" id="KW-1185">Reference proteome</keyword>
<dbReference type="PANTHER" id="PTHR43353:SF6">
    <property type="entry name" value="CYTOPLASMIC ALDEHYDE DEHYDROGENASE (EUROFUNG)"/>
    <property type="match status" value="1"/>
</dbReference>
<dbReference type="GO" id="GO:0009450">
    <property type="term" value="P:gamma-aminobutyric acid catabolic process"/>
    <property type="evidence" value="ECO:0007669"/>
    <property type="project" value="TreeGrafter"/>
</dbReference>
<dbReference type="FunFam" id="3.40.605.10:FF:000012">
    <property type="entry name" value="NAD-dependent succinate-semialdehyde dehydrogenase"/>
    <property type="match status" value="1"/>
</dbReference>
<evidence type="ECO:0000256" key="2">
    <source>
        <dbReference type="ARBA" id="ARBA00022857"/>
    </source>
</evidence>
<keyword evidence="2" id="KW-0521">NADP</keyword>
<proteinExistence type="inferred from homology"/>
<dbReference type="InterPro" id="IPR050740">
    <property type="entry name" value="Aldehyde_DH_Superfamily"/>
</dbReference>
<dbReference type="PANTHER" id="PTHR43353">
    <property type="entry name" value="SUCCINATE-SEMIALDEHYDE DEHYDROGENASE, MITOCHONDRIAL"/>
    <property type="match status" value="1"/>
</dbReference>
<dbReference type="EMBL" id="JAWWNJ010000016">
    <property type="protein sequence ID" value="KAK7039336.1"/>
    <property type="molecule type" value="Genomic_DNA"/>
</dbReference>
<dbReference type="GO" id="GO:0004777">
    <property type="term" value="F:succinate-semialdehyde dehydrogenase (NAD+) activity"/>
    <property type="evidence" value="ECO:0007669"/>
    <property type="project" value="TreeGrafter"/>
</dbReference>
<dbReference type="Proteomes" id="UP001362999">
    <property type="component" value="Unassembled WGS sequence"/>
</dbReference>
<accession>A0AAW0CLC1</accession>
<sequence length="483" mass="51277">MTIPLLINGEEILPSNSDPESTFPVVSPSTHTIVHTCTSASPAHASAALAAAQVAFSAWSRTTPAHRRNIIMKAADLLEARAQELIKAMCDETGSQEGFAVFNVHTVAEQMRDTAGRISGAVVGWVPQCADEDTTAMVLKEPYGVVLGIAPWNAPYILGVRAVLCALAAGNTCILKGSELSPLCYHHIGRAFTEAGLPPGALNVIFTSRSASPAITTQLISAPEVKKINFTGSTAIGALIAAACGKALKPCLLELGGKASAIVLEDADLDKAATACMLGAFLHAGQVCMSTERILVHEAVVDEFREKFKNAVAGFSPEAMVLVQGAGVEKNRVLVADALGKGAQLLTGHEYMKEEVHPETGKPSETRLKPIVVEGVTKEMRLYREESFGPSVSLTAVKSDDEAIEIANDSEYGLNSAVFTKDLSRGLRVAKRLECGNIHINSMTIHDEASLPHGGVKSSGWGRFNGSWAFDEFLRAKTITFKA</sequence>
<evidence type="ECO:0000256" key="1">
    <source>
        <dbReference type="ARBA" id="ARBA00009986"/>
    </source>
</evidence>
<evidence type="ECO:0000259" key="4">
    <source>
        <dbReference type="Pfam" id="PF00171"/>
    </source>
</evidence>
<evidence type="ECO:0000313" key="6">
    <source>
        <dbReference type="Proteomes" id="UP001362999"/>
    </source>
</evidence>
<dbReference type="InterPro" id="IPR016161">
    <property type="entry name" value="Ald_DH/histidinol_DH"/>
</dbReference>
<evidence type="ECO:0000313" key="5">
    <source>
        <dbReference type="EMBL" id="KAK7039336.1"/>
    </source>
</evidence>
<dbReference type="Gene3D" id="3.40.605.10">
    <property type="entry name" value="Aldehyde Dehydrogenase, Chain A, domain 1"/>
    <property type="match status" value="1"/>
</dbReference>
<dbReference type="Gene3D" id="3.40.309.10">
    <property type="entry name" value="Aldehyde Dehydrogenase, Chain A, domain 2"/>
    <property type="match status" value="1"/>
</dbReference>
<reference evidence="5 6" key="1">
    <citation type="journal article" date="2024" name="J Genomics">
        <title>Draft genome sequencing and assembly of Favolaschia claudopus CIRM-BRFM 2984 isolated from oak limbs.</title>
        <authorList>
            <person name="Navarro D."/>
            <person name="Drula E."/>
            <person name="Chaduli D."/>
            <person name="Cazenave R."/>
            <person name="Ahrendt S."/>
            <person name="Wang J."/>
            <person name="Lipzen A."/>
            <person name="Daum C."/>
            <person name="Barry K."/>
            <person name="Grigoriev I.V."/>
            <person name="Favel A."/>
            <person name="Rosso M.N."/>
            <person name="Martin F."/>
        </authorList>
    </citation>
    <scope>NUCLEOTIDE SEQUENCE [LARGE SCALE GENOMIC DNA]</scope>
    <source>
        <strain evidence="5 6">CIRM-BRFM 2984</strain>
    </source>
</reference>
<name>A0AAW0CLC1_9AGAR</name>
<feature type="domain" description="Aldehyde dehydrogenase" evidence="4">
    <location>
        <begin position="21"/>
        <end position="479"/>
    </location>
</feature>
<dbReference type="InterPro" id="IPR016163">
    <property type="entry name" value="Ald_DH_C"/>
</dbReference>